<evidence type="ECO:0000313" key="2">
    <source>
        <dbReference type="Proteomes" id="UP000006524"/>
    </source>
</evidence>
<name>E3SJC8_9CAUD</name>
<dbReference type="RefSeq" id="YP_004322390.1">
    <property type="nucleotide sequence ID" value="NC_015279.1"/>
</dbReference>
<dbReference type="Proteomes" id="UP000006524">
    <property type="component" value="Segment"/>
</dbReference>
<protein>
    <submittedName>
        <fullName evidence="1">Uncharacterized protein</fullName>
    </submittedName>
</protein>
<keyword evidence="2" id="KW-1185">Reference proteome</keyword>
<gene>
    <name evidence="1" type="ORF">SSM2_243</name>
</gene>
<dbReference type="KEGG" id="vg:10326866"/>
<dbReference type="EMBL" id="GU071095">
    <property type="protein sequence ID" value="ADO97576.1"/>
    <property type="molecule type" value="Genomic_DNA"/>
</dbReference>
<evidence type="ECO:0000313" key="1">
    <source>
        <dbReference type="EMBL" id="ADO97576.1"/>
    </source>
</evidence>
<dbReference type="OrthoDB" id="27180at10239"/>
<proteinExistence type="predicted"/>
<dbReference type="GeneID" id="10326866"/>
<reference evidence="1 2" key="1">
    <citation type="journal article" date="2010" name="Environ. Microbiol.">
        <title>Genomic analysis of oceanic cyanobacterial myoviruses compared with T4-like myoviruses from diverse hosts and environments.</title>
        <authorList>
            <person name="Sullivan M.B."/>
            <person name="Huang K.H."/>
            <person name="Ignacio-Espinoza J.C."/>
            <person name="Berlin A.M."/>
            <person name="Kelly L."/>
            <person name="Weigele P.R."/>
            <person name="DeFrancesco A.S."/>
            <person name="Kern S.E."/>
            <person name="Thompson L.R."/>
            <person name="Young S."/>
            <person name="Yandava C."/>
            <person name="Fu R."/>
            <person name="Krastins B."/>
            <person name="Chase M."/>
            <person name="Sarracino D."/>
            <person name="Osburne M.S."/>
            <person name="Henn M.R."/>
            <person name="Chisholm S.W."/>
        </authorList>
    </citation>
    <scope>NUCLEOTIDE SEQUENCE [LARGE SCALE GENOMIC DNA]</scope>
    <source>
        <strain evidence="1">8017-1</strain>
    </source>
</reference>
<sequence length="79" mass="9236">MGTLGTIREETLMNFELTMEEFTIIQNALHYYKHVEKRGHFAQYDVERINQLRDKLSYQMIPSMNSKDGTVPSPPRGCK</sequence>
<organism evidence="1 2">
    <name type="scientific">Synechococcus phage S-SM2</name>
    <dbReference type="NCBI Taxonomy" id="444860"/>
    <lineage>
        <taxon>Viruses</taxon>
        <taxon>Duplodnaviria</taxon>
        <taxon>Heunggongvirae</taxon>
        <taxon>Uroviricota</taxon>
        <taxon>Caudoviricetes</taxon>
        <taxon>Pantevenvirales</taxon>
        <taxon>Kyanoviridae</taxon>
        <taxon>Nilusvirus</taxon>
        <taxon>Nilusvirus ssm2</taxon>
    </lineage>
</organism>
<accession>E3SJC8</accession>